<evidence type="ECO:0000256" key="2">
    <source>
        <dbReference type="ARBA" id="ARBA00022737"/>
    </source>
</evidence>
<dbReference type="PANTHER" id="PTHR47926">
    <property type="entry name" value="PENTATRICOPEPTIDE REPEAT-CONTAINING PROTEIN"/>
    <property type="match status" value="1"/>
</dbReference>
<dbReference type="FunFam" id="1.25.40.10:FF:000144">
    <property type="entry name" value="Pentatricopeptide repeat-containing protein, mitochondrial"/>
    <property type="match status" value="1"/>
</dbReference>
<comment type="caution">
    <text evidence="6">The sequence shown here is derived from an EMBL/GenBank/DDBJ whole genome shotgun (WGS) entry which is preliminary data.</text>
</comment>
<accession>A0A124SG91</accession>
<dbReference type="InterPro" id="IPR046960">
    <property type="entry name" value="PPR_At4g14850-like_plant"/>
</dbReference>
<organism evidence="6 7">
    <name type="scientific">Cynara cardunculus var. scolymus</name>
    <name type="common">Globe artichoke</name>
    <name type="synonym">Cynara scolymus</name>
    <dbReference type="NCBI Taxonomy" id="59895"/>
    <lineage>
        <taxon>Eukaryota</taxon>
        <taxon>Viridiplantae</taxon>
        <taxon>Streptophyta</taxon>
        <taxon>Embryophyta</taxon>
        <taxon>Tracheophyta</taxon>
        <taxon>Spermatophyta</taxon>
        <taxon>Magnoliopsida</taxon>
        <taxon>eudicotyledons</taxon>
        <taxon>Gunneridae</taxon>
        <taxon>Pentapetalae</taxon>
        <taxon>asterids</taxon>
        <taxon>campanulids</taxon>
        <taxon>Asterales</taxon>
        <taxon>Asteraceae</taxon>
        <taxon>Carduoideae</taxon>
        <taxon>Cardueae</taxon>
        <taxon>Carduinae</taxon>
        <taxon>Cynara</taxon>
    </lineage>
</organism>
<evidence type="ECO:0000313" key="6">
    <source>
        <dbReference type="EMBL" id="KVI05653.1"/>
    </source>
</evidence>
<proteinExistence type="inferred from homology"/>
<feature type="repeat" description="PPR" evidence="4">
    <location>
        <begin position="320"/>
        <end position="354"/>
    </location>
</feature>
<gene>
    <name evidence="6" type="ORF">Ccrd_016015</name>
</gene>
<dbReference type="FunFam" id="1.25.40.10:FF:000366">
    <property type="entry name" value="Pentatricopeptide (PPR) repeat-containing protein"/>
    <property type="match status" value="1"/>
</dbReference>
<keyword evidence="2" id="KW-0677">Repeat</keyword>
<dbReference type="GO" id="GO:0008270">
    <property type="term" value="F:zinc ion binding"/>
    <property type="evidence" value="ECO:0007669"/>
    <property type="project" value="InterPro"/>
</dbReference>
<dbReference type="InterPro" id="IPR002885">
    <property type="entry name" value="PPR_rpt"/>
</dbReference>
<dbReference type="GO" id="GO:0009451">
    <property type="term" value="P:RNA modification"/>
    <property type="evidence" value="ECO:0007669"/>
    <property type="project" value="InterPro"/>
</dbReference>
<feature type="repeat" description="PPR" evidence="4">
    <location>
        <begin position="355"/>
        <end position="390"/>
    </location>
</feature>
<dbReference type="InterPro" id="IPR046848">
    <property type="entry name" value="E_motif"/>
</dbReference>
<dbReference type="Pfam" id="PF12854">
    <property type="entry name" value="PPR_1"/>
    <property type="match status" value="1"/>
</dbReference>
<dbReference type="AlphaFoldDB" id="A0A124SG91"/>
<dbReference type="GO" id="GO:0003723">
    <property type="term" value="F:RNA binding"/>
    <property type="evidence" value="ECO:0007669"/>
    <property type="project" value="InterPro"/>
</dbReference>
<evidence type="ECO:0000259" key="5">
    <source>
        <dbReference type="Pfam" id="PF14432"/>
    </source>
</evidence>
<sequence>MKAVRRYTKPILTLDSSNINLSPIAVATSVNEHGSTLTPEKTPLWVRAYPTCLSSIHQILQKCAREKFTMEGMACHGCIIQYGLWADTLTSNMLINMYSKCGSIEHARKVFDEMPERSLVSWNTMMGSYTQNGQEREALDLFVRMQREGEEFSEFTLSGVLCACAAEFAVFECRQLHAFALKASMLTNMFVGTALLDVYAKCSLLKDAIRVFEYMPERSDVTWSSMVAGYVKNALYEEALLMFRKVQVTGVEVNQFIISSVLAACAAIAAKIEGIQAHTVLLKMGFVANFFVSSSLVDMYSKCGSINEAYLVFSCTEEKNIVLLNAMISGFSRHGRSMEVMMLFEKMQQIGLQPNEVTYVSVLSACGHMGLVKEGKNYFDMMVKEHNLSPNVFHYSCMVDVLGRTGLIDEAKSLIDKMPFEATAAIWGSLLSSCRVHGNVELAEIAAKRLFEIEPENAGNHVLLSNIYAANRQWDEVIQARKLLKETEVKKERGKSWIEIKDKVHAFMVGERNHPRIGEIYSRLEDMLEEMRKIGYRGETQHDLHNVEENQKAELLRHHSEKLALVYGLMCLPSSAPVRIMKNLRICGDCHAFMKLASKITGREIVVRDTNRFHHFRYGLCSCGEFW</sequence>
<dbReference type="InterPro" id="IPR011990">
    <property type="entry name" value="TPR-like_helical_dom_sf"/>
</dbReference>
<dbReference type="FunFam" id="1.25.40.10:FF:000196">
    <property type="entry name" value="Pentatricopeptide repeat-containing protein At4g14850"/>
    <property type="match status" value="1"/>
</dbReference>
<comment type="similarity">
    <text evidence="1">Belongs to the PPR family. PCMP-H subfamily.</text>
</comment>
<reference evidence="6 7" key="1">
    <citation type="journal article" date="2016" name="Sci. Rep.">
        <title>The genome sequence of the outbreeding globe artichoke constructed de novo incorporating a phase-aware low-pass sequencing strategy of F1 progeny.</title>
        <authorList>
            <person name="Scaglione D."/>
            <person name="Reyes-Chin-Wo S."/>
            <person name="Acquadro A."/>
            <person name="Froenicke L."/>
            <person name="Portis E."/>
            <person name="Beitel C."/>
            <person name="Tirone M."/>
            <person name="Mauro R."/>
            <person name="Lo Monaco A."/>
            <person name="Mauromicale G."/>
            <person name="Faccioli P."/>
            <person name="Cattivelli L."/>
            <person name="Rieseberg L."/>
            <person name="Michelmore R."/>
            <person name="Lanteri S."/>
        </authorList>
    </citation>
    <scope>NUCLEOTIDE SEQUENCE [LARGE SCALE GENOMIC DNA]</scope>
    <source>
        <strain evidence="6">2C</strain>
    </source>
</reference>
<protein>
    <submittedName>
        <fullName evidence="6">Pentatricopeptide repeat-containing protein</fullName>
    </submittedName>
</protein>
<feature type="repeat" description="PPR" evidence="4">
    <location>
        <begin position="219"/>
        <end position="253"/>
    </location>
</feature>
<dbReference type="PANTHER" id="PTHR47926:SF542">
    <property type="entry name" value="PENTATRICOPEPTIDE REPEAT-CONTAINING PROTEIN"/>
    <property type="match status" value="1"/>
</dbReference>
<evidence type="ECO:0000256" key="3">
    <source>
        <dbReference type="ARBA" id="ARBA00022946"/>
    </source>
</evidence>
<feature type="domain" description="DYW" evidence="5">
    <location>
        <begin position="535"/>
        <end position="627"/>
    </location>
</feature>
<dbReference type="Pfam" id="PF14432">
    <property type="entry name" value="DYW_deaminase"/>
    <property type="match status" value="1"/>
</dbReference>
<dbReference type="Pfam" id="PF20431">
    <property type="entry name" value="E_motif"/>
    <property type="match status" value="1"/>
</dbReference>
<dbReference type="Gramene" id="KVI05653">
    <property type="protein sequence ID" value="KVI05653"/>
    <property type="gene ID" value="Ccrd_016015"/>
</dbReference>
<dbReference type="PROSITE" id="PS51375">
    <property type="entry name" value="PPR"/>
    <property type="match status" value="5"/>
</dbReference>
<evidence type="ECO:0000313" key="7">
    <source>
        <dbReference type="Proteomes" id="UP000243975"/>
    </source>
</evidence>
<feature type="repeat" description="PPR" evidence="4">
    <location>
        <begin position="391"/>
        <end position="425"/>
    </location>
</feature>
<dbReference type="Proteomes" id="UP000243975">
    <property type="component" value="Unassembled WGS sequence"/>
</dbReference>
<dbReference type="NCBIfam" id="TIGR00756">
    <property type="entry name" value="PPR"/>
    <property type="match status" value="6"/>
</dbReference>
<dbReference type="Pfam" id="PF13041">
    <property type="entry name" value="PPR_2"/>
    <property type="match status" value="2"/>
</dbReference>
<dbReference type="OMA" id="QLCAKTR"/>
<dbReference type="Pfam" id="PF01535">
    <property type="entry name" value="PPR"/>
    <property type="match status" value="3"/>
</dbReference>
<dbReference type="FunFam" id="1.25.40.10:FF:000488">
    <property type="entry name" value="Pentatricopeptide repeat-containing protein, mitochondrial"/>
    <property type="match status" value="1"/>
</dbReference>
<evidence type="ECO:0000256" key="1">
    <source>
        <dbReference type="ARBA" id="ARBA00006643"/>
    </source>
</evidence>
<dbReference type="OrthoDB" id="1877836at2759"/>
<keyword evidence="3" id="KW-0809">Transit peptide</keyword>
<feature type="repeat" description="PPR" evidence="4">
    <location>
        <begin position="87"/>
        <end position="121"/>
    </location>
</feature>
<dbReference type="InterPro" id="IPR032867">
    <property type="entry name" value="DYW_dom"/>
</dbReference>
<dbReference type="Gene3D" id="1.25.40.10">
    <property type="entry name" value="Tetratricopeptide repeat domain"/>
    <property type="match status" value="3"/>
</dbReference>
<dbReference type="EMBL" id="LEKV01001865">
    <property type="protein sequence ID" value="KVI05653.1"/>
    <property type="molecule type" value="Genomic_DNA"/>
</dbReference>
<keyword evidence="7" id="KW-1185">Reference proteome</keyword>
<evidence type="ECO:0000256" key="4">
    <source>
        <dbReference type="PROSITE-ProRule" id="PRU00708"/>
    </source>
</evidence>
<name>A0A124SG91_CYNCS</name>